<name>A0A9W4JFC1_9EURO</name>
<sequence length="202" mass="22574">MSAGVVIYKTNFFSNFSEFGGALWIWDGSNKIKSNRLSVAVLNKLNSTANITRAKPKMARARGAAPSALKIDRNIIFLFSVIELSPLELDFRAIAHVNSTTPQQEKLKFEALKMKIKSAMNTTKPGWVPGRGPRTPVDETYIQLFMAIDLAKSKPNFRNIAAAKFETVGAANTRYYHQKKAILKAMEDGTDDDEQFIPFARK</sequence>
<dbReference type="EMBL" id="CAJVPG010000333">
    <property type="protein sequence ID" value="CAG8396882.1"/>
    <property type="molecule type" value="Genomic_DNA"/>
</dbReference>
<accession>A0A9W4JFC1</accession>
<gene>
    <name evidence="1" type="ORF">PSALAMII_LOCUS7394</name>
</gene>
<proteinExistence type="predicted"/>
<dbReference type="AlphaFoldDB" id="A0A9W4JFC1"/>
<dbReference type="OrthoDB" id="4333396at2759"/>
<comment type="caution">
    <text evidence="1">The sequence shown here is derived from an EMBL/GenBank/DDBJ whole genome shotgun (WGS) entry which is preliminary data.</text>
</comment>
<protein>
    <submittedName>
        <fullName evidence="1">Uncharacterized protein</fullName>
    </submittedName>
</protein>
<evidence type="ECO:0000313" key="1">
    <source>
        <dbReference type="EMBL" id="CAG8396882.1"/>
    </source>
</evidence>
<evidence type="ECO:0000313" key="2">
    <source>
        <dbReference type="Proteomes" id="UP001152649"/>
    </source>
</evidence>
<reference evidence="1" key="1">
    <citation type="submission" date="2021-07" db="EMBL/GenBank/DDBJ databases">
        <authorList>
            <person name="Branca A.L. A."/>
        </authorList>
    </citation>
    <scope>NUCLEOTIDE SEQUENCE</scope>
</reference>
<dbReference type="Proteomes" id="UP001152649">
    <property type="component" value="Unassembled WGS sequence"/>
</dbReference>
<organism evidence="1 2">
    <name type="scientific">Penicillium salamii</name>
    <dbReference type="NCBI Taxonomy" id="1612424"/>
    <lineage>
        <taxon>Eukaryota</taxon>
        <taxon>Fungi</taxon>
        <taxon>Dikarya</taxon>
        <taxon>Ascomycota</taxon>
        <taxon>Pezizomycotina</taxon>
        <taxon>Eurotiomycetes</taxon>
        <taxon>Eurotiomycetidae</taxon>
        <taxon>Eurotiales</taxon>
        <taxon>Aspergillaceae</taxon>
        <taxon>Penicillium</taxon>
    </lineage>
</organism>
<keyword evidence="2" id="KW-1185">Reference proteome</keyword>